<dbReference type="Proteomes" id="UP000515480">
    <property type="component" value="Chromosome"/>
</dbReference>
<dbReference type="KEGG" id="stim:H1B31_04935"/>
<sequence length="165" mass="18362">MNYEEAAAFWTEKDRNAVKMPKDDLHAAIETFIKERSTCALATADGDFVRCTPLTYKYRAGKFIIFSEGGLKFRALKENKHAALAIYDEYKGPGSAKSLQVAGIATVIGADDPDYTERLESLGINAAHMAKLRLTLILITPTTLEYLDSTLKEQGYHPRQQLTIS</sequence>
<keyword evidence="3" id="KW-1185">Reference proteome</keyword>
<name>A0A7G7VMC9_9FIRM</name>
<dbReference type="Pfam" id="PF01243">
    <property type="entry name" value="PNPOx_N"/>
    <property type="match status" value="1"/>
</dbReference>
<evidence type="ECO:0000313" key="2">
    <source>
        <dbReference type="EMBL" id="QNH55272.1"/>
    </source>
</evidence>
<proteinExistence type="predicted"/>
<gene>
    <name evidence="2" type="ORF">H1B31_04935</name>
</gene>
<dbReference type="SUPFAM" id="SSF50475">
    <property type="entry name" value="FMN-binding split barrel"/>
    <property type="match status" value="1"/>
</dbReference>
<protein>
    <submittedName>
        <fullName evidence="2">Pyridoxamine 5'-phosphate oxidase family protein</fullName>
    </submittedName>
</protein>
<dbReference type="InterPro" id="IPR012349">
    <property type="entry name" value="Split_barrel_FMN-bd"/>
</dbReference>
<evidence type="ECO:0000313" key="3">
    <source>
        <dbReference type="Proteomes" id="UP000515480"/>
    </source>
</evidence>
<dbReference type="Gene3D" id="2.30.110.10">
    <property type="entry name" value="Electron Transport, Fmn-binding Protein, Chain A"/>
    <property type="match status" value="1"/>
</dbReference>
<accession>A0A7G7VMC9</accession>
<dbReference type="InterPro" id="IPR011576">
    <property type="entry name" value="Pyridox_Oxase_N"/>
</dbReference>
<feature type="domain" description="Pyridoxamine 5'-phosphate oxidase N-terminal" evidence="1">
    <location>
        <begin position="26"/>
        <end position="146"/>
    </location>
</feature>
<reference evidence="2 3" key="1">
    <citation type="submission" date="2020-07" db="EMBL/GenBank/DDBJ databases">
        <title>Complete genome and description of Selenomonas timonensis sp. nov., a new bacterium isolated from a gingivitis subject.</title>
        <authorList>
            <person name="Antezack A."/>
        </authorList>
    </citation>
    <scope>NUCLEOTIDE SEQUENCE [LARGE SCALE GENOMIC DNA]</scope>
    <source>
        <strain evidence="2 3">Marseille-Q3039</strain>
    </source>
</reference>
<dbReference type="AlphaFoldDB" id="A0A7G7VMC9"/>
<dbReference type="RefSeq" id="WP_185981120.1">
    <property type="nucleotide sequence ID" value="NZ_CP060204.1"/>
</dbReference>
<evidence type="ECO:0000259" key="1">
    <source>
        <dbReference type="Pfam" id="PF01243"/>
    </source>
</evidence>
<organism evidence="2 3">
    <name type="scientific">Selenomonas timonae</name>
    <dbReference type="NCBI Taxonomy" id="2754044"/>
    <lineage>
        <taxon>Bacteria</taxon>
        <taxon>Bacillati</taxon>
        <taxon>Bacillota</taxon>
        <taxon>Negativicutes</taxon>
        <taxon>Selenomonadales</taxon>
        <taxon>Selenomonadaceae</taxon>
        <taxon>Selenomonas</taxon>
    </lineage>
</organism>
<dbReference type="EMBL" id="CP060204">
    <property type="protein sequence ID" value="QNH55272.1"/>
    <property type="molecule type" value="Genomic_DNA"/>
</dbReference>